<dbReference type="Pfam" id="PF04427">
    <property type="entry name" value="Brix"/>
    <property type="match status" value="1"/>
</dbReference>
<gene>
    <name evidence="3" type="ORF">VaNZ11_001187</name>
</gene>
<feature type="compositionally biased region" description="Basic residues" evidence="1">
    <location>
        <begin position="438"/>
        <end position="456"/>
    </location>
</feature>
<feature type="compositionally biased region" description="Acidic residues" evidence="1">
    <location>
        <begin position="371"/>
        <end position="384"/>
    </location>
</feature>
<comment type="caution">
    <text evidence="3">The sequence shown here is derived from an EMBL/GenBank/DDBJ whole genome shotgun (WGS) entry which is preliminary data.</text>
</comment>
<name>A0ABQ5RP73_9CHLO</name>
<dbReference type="Proteomes" id="UP001165090">
    <property type="component" value="Unassembled WGS sequence"/>
</dbReference>
<dbReference type="PROSITE" id="PS50833">
    <property type="entry name" value="BRIX"/>
    <property type="match status" value="1"/>
</dbReference>
<feature type="compositionally biased region" description="Basic and acidic residues" evidence="1">
    <location>
        <begin position="321"/>
        <end position="336"/>
    </location>
</feature>
<feature type="compositionally biased region" description="Basic residues" evidence="1">
    <location>
        <begin position="1"/>
        <end position="12"/>
    </location>
</feature>
<accession>A0ABQ5RP73</accession>
<dbReference type="InterPro" id="IPR007109">
    <property type="entry name" value="Brix"/>
</dbReference>
<keyword evidence="4" id="KW-1185">Reference proteome</keyword>
<dbReference type="PANTHER" id="PTHR12661:SF5">
    <property type="entry name" value="SUPPRESSOR OF SWI4 1 HOMOLOG"/>
    <property type="match status" value="1"/>
</dbReference>
<dbReference type="EMBL" id="BSDZ01000004">
    <property type="protein sequence ID" value="GLI59330.1"/>
    <property type="molecule type" value="Genomic_DNA"/>
</dbReference>
<reference evidence="3 4" key="1">
    <citation type="journal article" date="2023" name="IScience">
        <title>Expanded male sex-determining region conserved during the evolution of homothallism in the green alga Volvox.</title>
        <authorList>
            <person name="Yamamoto K."/>
            <person name="Matsuzaki R."/>
            <person name="Mahakham W."/>
            <person name="Heman W."/>
            <person name="Sekimoto H."/>
            <person name="Kawachi M."/>
            <person name="Minakuchi Y."/>
            <person name="Toyoda A."/>
            <person name="Nozaki H."/>
        </authorList>
    </citation>
    <scope>NUCLEOTIDE SEQUENCE [LARGE SCALE GENOMIC DNA]</scope>
    <source>
        <strain evidence="3 4">NIES-4468</strain>
    </source>
</reference>
<feature type="region of interest" description="Disordered" evidence="1">
    <location>
        <begin position="1"/>
        <end position="27"/>
    </location>
</feature>
<feature type="compositionally biased region" description="Basic and acidic residues" evidence="1">
    <location>
        <begin position="344"/>
        <end position="358"/>
    </location>
</feature>
<feature type="compositionally biased region" description="Basic and acidic residues" evidence="1">
    <location>
        <begin position="415"/>
        <end position="425"/>
    </location>
</feature>
<evidence type="ECO:0000313" key="3">
    <source>
        <dbReference type="EMBL" id="GLI59330.1"/>
    </source>
</evidence>
<evidence type="ECO:0000259" key="2">
    <source>
        <dbReference type="PROSITE" id="PS50833"/>
    </source>
</evidence>
<dbReference type="InterPro" id="IPR045112">
    <property type="entry name" value="PPAN-like"/>
</dbReference>
<protein>
    <recommendedName>
        <fullName evidence="2">Brix domain-containing protein</fullName>
    </recommendedName>
</protein>
<evidence type="ECO:0000256" key="1">
    <source>
        <dbReference type="SAM" id="MobiDB-lite"/>
    </source>
</evidence>
<evidence type="ECO:0000313" key="4">
    <source>
        <dbReference type="Proteomes" id="UP001165090"/>
    </source>
</evidence>
<sequence length="470" mass="51718">MAKTRRRKKRTHVASDNNEGKKPDPKTLVFKRGKHGSILADLEQDVRRMMLPNTALNLKESRRNTLRDFVSVAGPLGVTHFVMMSATENSSYLKLSKTPRGPTVTMRVISYSLVRDVQAAATRPRVPVNAFKTAPLVVMSGFSGDETLRLVTTMFQGMFPALNVQRTKLSACQRVVLLSRDKESGIIRLRHYTIAVAPSGLRKSVKALLSNREVPDLGTFRDVSEFVTKSGYGSESEGEEAEASRVTLAQNMGRGNVAARQSRVRLHELGPRLDLELVKIEEGLCDGAVLFHAHVSKTHEEAAELASRQEQRQALKAQRKKQQEANVRRKAAEAARKAAAQAEQMRKEGKLPAEKMWWEQEPIEGPGSVSEDVEDEEGNGEDEDNANREGGAAKSVPKKRRRTDGDGDDEDDDAAYFREEVGRDPEADEMVGANKGGGGRRGRGRGRGRSGGRRGGRGAQADRQQRDGGG</sequence>
<feature type="non-terminal residue" evidence="3">
    <location>
        <position position="470"/>
    </location>
</feature>
<feature type="region of interest" description="Disordered" evidence="1">
    <location>
        <begin position="307"/>
        <end position="470"/>
    </location>
</feature>
<dbReference type="PANTHER" id="PTHR12661">
    <property type="entry name" value="PETER PAN-RELATED"/>
    <property type="match status" value="1"/>
</dbReference>
<feature type="domain" description="Brix" evidence="2">
    <location>
        <begin position="25"/>
        <end position="286"/>
    </location>
</feature>
<dbReference type="SMART" id="SM00879">
    <property type="entry name" value="Brix"/>
    <property type="match status" value="1"/>
</dbReference>
<proteinExistence type="predicted"/>
<organism evidence="3 4">
    <name type="scientific">Volvox africanus</name>
    <dbReference type="NCBI Taxonomy" id="51714"/>
    <lineage>
        <taxon>Eukaryota</taxon>
        <taxon>Viridiplantae</taxon>
        <taxon>Chlorophyta</taxon>
        <taxon>core chlorophytes</taxon>
        <taxon>Chlorophyceae</taxon>
        <taxon>CS clade</taxon>
        <taxon>Chlamydomonadales</taxon>
        <taxon>Volvocaceae</taxon>
        <taxon>Volvox</taxon>
    </lineage>
</organism>